<evidence type="ECO:0000256" key="4">
    <source>
        <dbReference type="ARBA" id="ARBA00022989"/>
    </source>
</evidence>
<keyword evidence="3 7" id="KW-0812">Transmembrane</keyword>
<evidence type="ECO:0000256" key="6">
    <source>
        <dbReference type="ARBA" id="ARBA00038076"/>
    </source>
</evidence>
<feature type="transmembrane region" description="Helical" evidence="7">
    <location>
        <begin position="257"/>
        <end position="279"/>
    </location>
</feature>
<dbReference type="OrthoDB" id="5137249at2"/>
<evidence type="ECO:0000256" key="3">
    <source>
        <dbReference type="ARBA" id="ARBA00022692"/>
    </source>
</evidence>
<gene>
    <name evidence="9" type="ORF">AH68_05505</name>
</gene>
<feature type="domain" description="ABC3 transporter permease C-terminal" evidence="8">
    <location>
        <begin position="258"/>
        <end position="378"/>
    </location>
</feature>
<name>A0A0A7I2T4_9BIFI</name>
<evidence type="ECO:0000313" key="9">
    <source>
        <dbReference type="EMBL" id="AIZ14578.1"/>
    </source>
</evidence>
<dbReference type="HOGENOM" id="CLU_005531_2_1_11"/>
<organism evidence="9 10">
    <name type="scientific">Bifidobacterium catenulatum PV20-2</name>
    <dbReference type="NCBI Taxonomy" id="1447716"/>
    <lineage>
        <taxon>Bacteria</taxon>
        <taxon>Bacillati</taxon>
        <taxon>Actinomycetota</taxon>
        <taxon>Actinomycetes</taxon>
        <taxon>Bifidobacteriales</taxon>
        <taxon>Bifidobacteriaceae</taxon>
        <taxon>Bifidobacterium</taxon>
    </lineage>
</organism>
<evidence type="ECO:0000259" key="8">
    <source>
        <dbReference type="Pfam" id="PF02687"/>
    </source>
</evidence>
<dbReference type="Pfam" id="PF02687">
    <property type="entry name" value="FtsX"/>
    <property type="match status" value="2"/>
</dbReference>
<dbReference type="InterPro" id="IPR050250">
    <property type="entry name" value="Macrolide_Exporter_MacB"/>
</dbReference>
<dbReference type="Proteomes" id="UP000030625">
    <property type="component" value="Chromosome"/>
</dbReference>
<dbReference type="PANTHER" id="PTHR30572">
    <property type="entry name" value="MEMBRANE COMPONENT OF TRANSPORTER-RELATED"/>
    <property type="match status" value="1"/>
</dbReference>
<dbReference type="GO" id="GO:0005886">
    <property type="term" value="C:plasma membrane"/>
    <property type="evidence" value="ECO:0007669"/>
    <property type="project" value="UniProtKB-SubCell"/>
</dbReference>
<sequence>MLKKILRDCRTNAMSLSAIAVLVFLTLFVFSGLLSAAHGMSYEFERWSMQTNLADAWVSVRSAGATLTDEVNNAKHVSHADGSLIVTASMKRSGANKLLTVNLKDSNEVSRPLVNDGEQFDTKKKNSIWIDKNFADANHISTGDTVTINVNKSPIALTVRGLIASPEYIGYTSPMNDMVANHDRYGYAYTNRASLPVTLDRINSIAVKAEPGCDTGCIASSVRDTLGNAAVSVQGRDAKTEISKFQAKTASMYRMSYMFSTLMIVLVTLTTITTISRLVNSQRSSLGLMRALGISRSALIFGYQIYAIIATLPSALLGLFLGPALLGRLFLDKQRFLFNLPHWQVRIDNASWLMILGIIIASSIASIIPAFRITRLTPAMILDTNTMRGVGTMRSTPRNPRRDSQQHWQWHWIMRDKSRSMVKEGISVVAIIGATVLVMASFGVRLSLTATNDMTYGDVFRYGRQIQLANGYTDTDYDTIMSGLPDNAQSLEQLPITVTTAHHEQSSVMSIATPGIFLTARDDKRESMPITTQTDGAYISEGLSKALGVTSGDTISVDSASMSEPVIMTVIDIVRVSSPQGIYLSSAYWKNLGETFHPTSIMVNGRVPSSVDNHPAVQRVDSLAWDKAQANKVLDTFQSILTLLMVFAVLLEWFILYSIGTLNYIERYREYATMRVLGFHIKEIRSIMLKDSFVTWILGTTLGIPLGIGFLNAYVSVADSKDAQFFAYLPTPYIALSALFVLCNMLIIELVIAKRIANIDLSSALKSVE</sequence>
<feature type="domain" description="ABC3 transporter permease C-terminal" evidence="8">
    <location>
        <begin position="643"/>
        <end position="760"/>
    </location>
</feature>
<feature type="transmembrane region" description="Helical" evidence="7">
    <location>
        <begin position="300"/>
        <end position="330"/>
    </location>
</feature>
<feature type="transmembrane region" description="Helical" evidence="7">
    <location>
        <begin position="350"/>
        <end position="371"/>
    </location>
</feature>
<dbReference type="PANTHER" id="PTHR30572:SF4">
    <property type="entry name" value="ABC TRANSPORTER PERMEASE YTRF"/>
    <property type="match status" value="1"/>
</dbReference>
<dbReference type="EMBL" id="CP007456">
    <property type="protein sequence ID" value="AIZ14578.1"/>
    <property type="molecule type" value="Genomic_DNA"/>
</dbReference>
<feature type="transmembrane region" description="Helical" evidence="7">
    <location>
        <begin position="640"/>
        <end position="665"/>
    </location>
</feature>
<protein>
    <submittedName>
        <fullName evidence="9">ABC transporter permease</fullName>
    </submittedName>
</protein>
<evidence type="ECO:0000313" key="10">
    <source>
        <dbReference type="Proteomes" id="UP000030625"/>
    </source>
</evidence>
<keyword evidence="2" id="KW-1003">Cell membrane</keyword>
<keyword evidence="4 7" id="KW-1133">Transmembrane helix</keyword>
<proteinExistence type="inferred from homology"/>
<comment type="similarity">
    <text evidence="6">Belongs to the ABC-4 integral membrane protein family.</text>
</comment>
<feature type="transmembrane region" description="Helical" evidence="7">
    <location>
        <begin position="693"/>
        <end position="713"/>
    </location>
</feature>
<evidence type="ECO:0000256" key="2">
    <source>
        <dbReference type="ARBA" id="ARBA00022475"/>
    </source>
</evidence>
<evidence type="ECO:0000256" key="1">
    <source>
        <dbReference type="ARBA" id="ARBA00004651"/>
    </source>
</evidence>
<reference evidence="9 10" key="1">
    <citation type="journal article" date="2015" name="Genome Announc.">
        <title>Complete and Assembled Genome Sequence of Bifidobacterium kashiwanohense PV20-2, Isolated from the Feces of an Anemic Kenyan Infant.</title>
        <authorList>
            <person name="Vazquez-Gutierrez P."/>
            <person name="Lacroix C."/>
            <person name="Chassard C."/>
            <person name="Klumpp J."/>
            <person name="Jans C."/>
            <person name="Stevens M.J."/>
        </authorList>
    </citation>
    <scope>NUCLEOTIDE SEQUENCE [LARGE SCALE GENOMIC DNA]</scope>
    <source>
        <strain evidence="9 10">PV20-2</strain>
    </source>
</reference>
<feature type="transmembrane region" description="Helical" evidence="7">
    <location>
        <begin position="733"/>
        <end position="753"/>
    </location>
</feature>
<dbReference type="KEGG" id="bka:AH68_05505"/>
<feature type="transmembrane region" description="Helical" evidence="7">
    <location>
        <begin position="425"/>
        <end position="444"/>
    </location>
</feature>
<dbReference type="STRING" id="1447716.AH68_05505"/>
<dbReference type="GO" id="GO:0022857">
    <property type="term" value="F:transmembrane transporter activity"/>
    <property type="evidence" value="ECO:0007669"/>
    <property type="project" value="TreeGrafter"/>
</dbReference>
<dbReference type="AlphaFoldDB" id="A0A0A7I2T4"/>
<accession>A0A0A7I2T4</accession>
<evidence type="ECO:0000256" key="5">
    <source>
        <dbReference type="ARBA" id="ARBA00023136"/>
    </source>
</evidence>
<evidence type="ECO:0000256" key="7">
    <source>
        <dbReference type="SAM" id="Phobius"/>
    </source>
</evidence>
<comment type="subcellular location">
    <subcellularLocation>
        <location evidence="1">Cell membrane</location>
        <topology evidence="1">Multi-pass membrane protein</topology>
    </subcellularLocation>
</comment>
<dbReference type="InterPro" id="IPR003838">
    <property type="entry name" value="ABC3_permease_C"/>
</dbReference>
<keyword evidence="5 7" id="KW-0472">Membrane</keyword>